<evidence type="ECO:0000313" key="3">
    <source>
        <dbReference type="Proteomes" id="UP000092695"/>
    </source>
</evidence>
<keyword evidence="1" id="KW-0732">Signal</keyword>
<dbReference type="Proteomes" id="UP000092695">
    <property type="component" value="Chromosome"/>
</dbReference>
<evidence type="ECO:0000313" key="2">
    <source>
        <dbReference type="EMBL" id="ANO51539.1"/>
    </source>
</evidence>
<dbReference type="EMBL" id="CP016268">
    <property type="protein sequence ID" value="ANO51539.1"/>
    <property type="molecule type" value="Genomic_DNA"/>
</dbReference>
<accession>A0A193LGQ3</accession>
<sequence>MNFRRCILSLVLLVMLSGCVTTFKTVAPSVVTVGDLQVNAASVWNRAPPTILPYMRKDAEVWTHDGLLLDRVLIIPAVPQGQAMFVDRQGQAALPPFRSSMLPNEIQEMTEVSLAKYFGEGESTVDGRNLRPHRFGNSNGVLFDIEAAVADGPAYKGLVGAFITDSKLYLLMYVAADPHYFEKHRAEAEELIKGARLAVATAATAG</sequence>
<proteinExistence type="predicted"/>
<dbReference type="OrthoDB" id="6306524at2"/>
<evidence type="ECO:0008006" key="4">
    <source>
        <dbReference type="Google" id="ProtNLM"/>
    </source>
</evidence>
<dbReference type="PROSITE" id="PS51257">
    <property type="entry name" value="PROKAR_LIPOPROTEIN"/>
    <property type="match status" value="1"/>
</dbReference>
<gene>
    <name evidence="2" type="ORF">BA177_10270</name>
</gene>
<feature type="chain" id="PRO_5008260231" description="PsbP C-terminal domain-containing protein" evidence="1">
    <location>
        <begin position="24"/>
        <end position="206"/>
    </location>
</feature>
<organism evidence="2 3">
    <name type="scientific">Woeseia oceani</name>
    <dbReference type="NCBI Taxonomy" id="1548547"/>
    <lineage>
        <taxon>Bacteria</taxon>
        <taxon>Pseudomonadati</taxon>
        <taxon>Pseudomonadota</taxon>
        <taxon>Gammaproteobacteria</taxon>
        <taxon>Woeseiales</taxon>
        <taxon>Woeseiaceae</taxon>
        <taxon>Woeseia</taxon>
    </lineage>
</organism>
<evidence type="ECO:0000256" key="1">
    <source>
        <dbReference type="SAM" id="SignalP"/>
    </source>
</evidence>
<dbReference type="KEGG" id="woc:BA177_10270"/>
<dbReference type="AlphaFoldDB" id="A0A193LGQ3"/>
<dbReference type="RefSeq" id="WP_068615976.1">
    <property type="nucleotide sequence ID" value="NZ_CP016268.1"/>
</dbReference>
<reference evidence="2 3" key="1">
    <citation type="submission" date="2016-06" db="EMBL/GenBank/DDBJ databases">
        <title>Complete genome sequence of a deep-branching marine Gamma Proteobacterium Woeseia oceani type strain XK5.</title>
        <authorList>
            <person name="Mu D."/>
            <person name="Du Z."/>
        </authorList>
    </citation>
    <scope>NUCLEOTIDE SEQUENCE [LARGE SCALE GENOMIC DNA]</scope>
    <source>
        <strain evidence="2 3">XK5</strain>
    </source>
</reference>
<dbReference type="STRING" id="1548547.BA177_10270"/>
<keyword evidence="3" id="KW-1185">Reference proteome</keyword>
<protein>
    <recommendedName>
        <fullName evidence="4">PsbP C-terminal domain-containing protein</fullName>
    </recommendedName>
</protein>
<name>A0A193LGQ3_9GAMM</name>
<feature type="signal peptide" evidence="1">
    <location>
        <begin position="1"/>
        <end position="23"/>
    </location>
</feature>